<reference evidence="2 3" key="1">
    <citation type="submission" date="2020-05" db="EMBL/GenBank/DDBJ databases">
        <title>Strain PA2F3 complete genome.</title>
        <authorList>
            <person name="Kim Y.-S."/>
            <person name="Kim S.-J."/>
            <person name="Jung H.-k."/>
            <person name="Kim S.-E."/>
            <person name="Kim K.-H."/>
        </authorList>
    </citation>
    <scope>NUCLEOTIDE SEQUENCE [LARGE SCALE GENOMIC DNA]</scope>
    <source>
        <strain evidence="2 3">PA2F3</strain>
    </source>
</reference>
<name>A0A7D4Q1D3_9MICO</name>
<feature type="transmembrane region" description="Helical" evidence="1">
    <location>
        <begin position="12"/>
        <end position="33"/>
    </location>
</feature>
<protein>
    <submittedName>
        <fullName evidence="2">Uncharacterized protein</fullName>
    </submittedName>
</protein>
<keyword evidence="1" id="KW-0812">Transmembrane</keyword>
<dbReference type="EMBL" id="CP054038">
    <property type="protein sequence ID" value="QKJ19732.1"/>
    <property type="molecule type" value="Genomic_DNA"/>
</dbReference>
<dbReference type="Proteomes" id="UP000502498">
    <property type="component" value="Chromosome"/>
</dbReference>
<evidence type="ECO:0000313" key="3">
    <source>
        <dbReference type="Proteomes" id="UP000502498"/>
    </source>
</evidence>
<organism evidence="2 3">
    <name type="scientific">Microbacterium hominis</name>
    <dbReference type="NCBI Taxonomy" id="162426"/>
    <lineage>
        <taxon>Bacteria</taxon>
        <taxon>Bacillati</taxon>
        <taxon>Actinomycetota</taxon>
        <taxon>Actinomycetes</taxon>
        <taxon>Micrococcales</taxon>
        <taxon>Microbacteriaceae</taxon>
        <taxon>Microbacterium</taxon>
    </lineage>
</organism>
<dbReference type="RefSeq" id="WP_172990169.1">
    <property type="nucleotide sequence ID" value="NZ_CP054038.1"/>
</dbReference>
<dbReference type="AlphaFoldDB" id="A0A7D4Q1D3"/>
<gene>
    <name evidence="2" type="ORF">HQM25_10400</name>
</gene>
<evidence type="ECO:0000313" key="2">
    <source>
        <dbReference type="EMBL" id="QKJ19732.1"/>
    </source>
</evidence>
<sequence length="120" mass="12201">MDSQGKAVNASHVIGTALVAGAFAVGAAMLAVASSPTAGVSPEQETSDEHHFFTVEPGLPEEAVVTSTTEAPGADPAMTVENRTIMLRNLGLSEDQIAAALAEGAFLGVPEILPPSEDDE</sequence>
<accession>A0A7D4Q1D3</accession>
<keyword evidence="1" id="KW-1133">Transmembrane helix</keyword>
<keyword evidence="1" id="KW-0472">Membrane</keyword>
<proteinExistence type="predicted"/>
<evidence type="ECO:0000256" key="1">
    <source>
        <dbReference type="SAM" id="Phobius"/>
    </source>
</evidence>